<dbReference type="InterPro" id="IPR036237">
    <property type="entry name" value="Xyl_isomerase-like_sf"/>
</dbReference>
<evidence type="ECO:0000313" key="4">
    <source>
        <dbReference type="Proteomes" id="UP000253094"/>
    </source>
</evidence>
<dbReference type="GO" id="GO:0016853">
    <property type="term" value="F:isomerase activity"/>
    <property type="evidence" value="ECO:0007669"/>
    <property type="project" value="UniProtKB-KW"/>
</dbReference>
<comment type="caution">
    <text evidence="3">The sequence shown here is derived from an EMBL/GenBank/DDBJ whole genome shotgun (WGS) entry which is preliminary data.</text>
</comment>
<dbReference type="OrthoDB" id="3280201at2"/>
<feature type="domain" description="Xylose isomerase-like TIM barrel" evidence="2">
    <location>
        <begin position="86"/>
        <end position="342"/>
    </location>
</feature>
<evidence type="ECO:0000259" key="2">
    <source>
        <dbReference type="Pfam" id="PF01261"/>
    </source>
</evidence>
<feature type="region of interest" description="Disordered" evidence="1">
    <location>
        <begin position="1"/>
        <end position="43"/>
    </location>
</feature>
<sequence length="357" mass="39397">MKHSLACEAVERTGGSSSRTRRCAGTRATGRTTRVAGPAGDQRRRVKPLRQTSLRRQARQAVRSEMKIATDTWMLRPQPIDTVFSTVRTAGFDYLELSPRPDVMPSYGGRRAAKATIAEIAEASKTHGVEVASIFIEQAWGSSEENIRRAAVGYWKQTIQLAVDLGCDRINSEFTGHPSAPQAGEAAMRRSLEEVLPLAESEGITIALEPHPGDWVESGIEAVNFIRGLQSDHVTYLHCVPHTYYLTGVEDERGQLKAVNRDIITYAGDTMDHIHLADTLLPGRTFLNPGSPGVRNHQHLDIGQGDIDWDEVFGALREVGFGGVASVAVFRHESRVMESLTHNRRVIRERLEGGVDQ</sequence>
<dbReference type="SUPFAM" id="SSF51658">
    <property type="entry name" value="Xylose isomerase-like"/>
    <property type="match status" value="1"/>
</dbReference>
<dbReference type="InterPro" id="IPR050312">
    <property type="entry name" value="IolE/XylAMocC-like"/>
</dbReference>
<name>A0A367FF70_9ACTN</name>
<dbReference type="Pfam" id="PF01261">
    <property type="entry name" value="AP_endonuc_2"/>
    <property type="match status" value="1"/>
</dbReference>
<gene>
    <name evidence="3" type="ORF">DQ384_21615</name>
</gene>
<protein>
    <submittedName>
        <fullName evidence="3">Sugar phosphate isomerase/epimerase</fullName>
    </submittedName>
</protein>
<dbReference type="PANTHER" id="PTHR12110:SF21">
    <property type="entry name" value="XYLOSE ISOMERASE-LIKE TIM BARREL DOMAIN-CONTAINING PROTEIN"/>
    <property type="match status" value="1"/>
</dbReference>
<accession>A0A367FF70</accession>
<dbReference type="Proteomes" id="UP000253094">
    <property type="component" value="Unassembled WGS sequence"/>
</dbReference>
<reference evidence="3 4" key="1">
    <citation type="submission" date="2018-06" db="EMBL/GenBank/DDBJ databases">
        <title>Sphaerisporangium craniellae sp. nov., isolated from a marine sponge in the South China Sea.</title>
        <authorList>
            <person name="Li L."/>
        </authorList>
    </citation>
    <scope>NUCLEOTIDE SEQUENCE [LARGE SCALE GENOMIC DNA]</scope>
    <source>
        <strain evidence="3 4">CCTCC AA 208026</strain>
    </source>
</reference>
<dbReference type="PANTHER" id="PTHR12110">
    <property type="entry name" value="HYDROXYPYRUVATE ISOMERASE"/>
    <property type="match status" value="1"/>
</dbReference>
<dbReference type="EMBL" id="QOIL01000012">
    <property type="protein sequence ID" value="RCG28964.1"/>
    <property type="molecule type" value="Genomic_DNA"/>
</dbReference>
<feature type="compositionally biased region" description="Low complexity" evidence="1">
    <location>
        <begin position="25"/>
        <end position="40"/>
    </location>
</feature>
<dbReference type="InterPro" id="IPR013022">
    <property type="entry name" value="Xyl_isomerase-like_TIM-brl"/>
</dbReference>
<keyword evidence="3" id="KW-0413">Isomerase</keyword>
<dbReference type="Gene3D" id="3.20.20.150">
    <property type="entry name" value="Divalent-metal-dependent TIM barrel enzymes"/>
    <property type="match status" value="1"/>
</dbReference>
<organism evidence="3 4">
    <name type="scientific">Sphaerisporangium album</name>
    <dbReference type="NCBI Taxonomy" id="509200"/>
    <lineage>
        <taxon>Bacteria</taxon>
        <taxon>Bacillati</taxon>
        <taxon>Actinomycetota</taxon>
        <taxon>Actinomycetes</taxon>
        <taxon>Streptosporangiales</taxon>
        <taxon>Streptosporangiaceae</taxon>
        <taxon>Sphaerisporangium</taxon>
    </lineage>
</organism>
<keyword evidence="4" id="KW-1185">Reference proteome</keyword>
<evidence type="ECO:0000256" key="1">
    <source>
        <dbReference type="SAM" id="MobiDB-lite"/>
    </source>
</evidence>
<proteinExistence type="predicted"/>
<dbReference type="AlphaFoldDB" id="A0A367FF70"/>
<evidence type="ECO:0000313" key="3">
    <source>
        <dbReference type="EMBL" id="RCG28964.1"/>
    </source>
</evidence>